<dbReference type="GO" id="GO:0008270">
    <property type="term" value="F:zinc ion binding"/>
    <property type="evidence" value="ECO:0007669"/>
    <property type="project" value="InterPro"/>
</dbReference>
<evidence type="ECO:0000256" key="6">
    <source>
        <dbReference type="ARBA" id="ARBA00023163"/>
    </source>
</evidence>
<dbReference type="RefSeq" id="WP_120132652.1">
    <property type="nucleotide sequence ID" value="NZ_RAHH01000010.1"/>
</dbReference>
<dbReference type="OrthoDB" id="784829at2"/>
<keyword evidence="7" id="KW-0175">Coiled coil</keyword>
<dbReference type="Proteomes" id="UP000284908">
    <property type="component" value="Unassembled WGS sequence"/>
</dbReference>
<name>A0A419N9X1_9GAMM</name>
<protein>
    <submittedName>
        <fullName evidence="9">DUF927 domain-containing protein</fullName>
    </submittedName>
</protein>
<gene>
    <name evidence="9" type="ORF">D6C13_10240</name>
</gene>
<keyword evidence="10" id="KW-1185">Reference proteome</keyword>
<dbReference type="GO" id="GO:0004386">
    <property type="term" value="F:helicase activity"/>
    <property type="evidence" value="ECO:0007669"/>
    <property type="project" value="InterPro"/>
</dbReference>
<evidence type="ECO:0000256" key="2">
    <source>
        <dbReference type="ARBA" id="ARBA00022515"/>
    </source>
</evidence>
<evidence type="ECO:0000256" key="1">
    <source>
        <dbReference type="ARBA" id="ARBA00022478"/>
    </source>
</evidence>
<keyword evidence="3" id="KW-0808">Transferase</keyword>
<keyword evidence="2" id="KW-0639">Primosome</keyword>
<dbReference type="GO" id="GO:0016779">
    <property type="term" value="F:nucleotidyltransferase activity"/>
    <property type="evidence" value="ECO:0007669"/>
    <property type="project" value="UniProtKB-KW"/>
</dbReference>
<dbReference type="Pfam" id="PF06048">
    <property type="entry name" value="DUF927"/>
    <property type="match status" value="1"/>
</dbReference>
<dbReference type="CDD" id="cd01029">
    <property type="entry name" value="TOPRIM_primases"/>
    <property type="match status" value="1"/>
</dbReference>
<proteinExistence type="predicted"/>
<sequence length="925" mass="101513">MRNIDLIREVTAAAAGRWPDVLSLAGITVPQSPRQHSTCPACGGNDRFRFDDGGRGSHFCNQCGAGDGLDLVAKVNRCDTSEAARIVADTIGIDYRVTETNHEAASQRREQMEARRLQREQERQQRADTETSKRRKVFTGKYQAMAAQAKPGESAYLIAKGLDGFTYPVLPDGSLLLALYDEFGTVTAAQTITPMGVKRLLTGSAKKGAFHAVNAQEKPQSIIIAEGLASALTAHLMRPDALTVAAIDAGNLLPVAQLMRQQHPDAQIIIAGDNDWHMPGELDENGKPKQNIGLISTEKSAKSVNGWASLPPTEHEADWDDYRHQNGLDAAITAFNESMYQPQGKAVTVQLKAIEGGKKDHQGADPLKPHVVSRKDGVFWITPKVDKESGEIINNEAWLCSPLEVVGLGRYESDDYLILCWIPVGADKPVTRSIPAADIGEREGWRSLKAGGVSVTTKNQLRAVLADWLQRTGTRELWSVTPRSGWHCGAYIMPDGEVIGTPDQPVLFRGGSAAAAGYSVHGTVESWRDSVARLVRGNPSMMLGIATALAAPLVGLVQADGFGVHLFARSSAGKTTTANIATSLYGQPDLLRLTWYGTALGIANEAEAHNDGLLPLDEVGQGARAQDVATSAYTLFNGKGKLQSKAEGGNRALRHWRTVAISTGEHDIETFLLNEGIRPNAGQLVRLLNVPMEKSVVHHEHKDGKQHAWALKQSWEANHGAAGREWIRWLAEHKQEVNDALKTAATRWLSLIPADYGEQVHRVADRFAILEAALLMGRVITGWSEQECRDAIQYNFNLWVQEFGTGNKEIQRIIEQAEGFLNAYGFSRYLPHPETDARDLPIKKLAGYREEDKVTGRMKFHTFRQAFQEEISQGVNYKTFASVLIDAGMLWADHDGGHTRKTLRVGDKQQRFYVLMYAPDSAESE</sequence>
<dbReference type="Gene3D" id="3.90.580.10">
    <property type="entry name" value="Zinc finger, CHC2-type domain"/>
    <property type="match status" value="1"/>
</dbReference>
<comment type="caution">
    <text evidence="9">The sequence shown here is derived from an EMBL/GenBank/DDBJ whole genome shotgun (WGS) entry which is preliminary data.</text>
</comment>
<feature type="domain" description="DNA primase/helicase Gp4 N-terminal Bacteriophage T7-like" evidence="8">
    <location>
        <begin position="34"/>
        <end position="69"/>
    </location>
</feature>
<evidence type="ECO:0000256" key="4">
    <source>
        <dbReference type="ARBA" id="ARBA00022695"/>
    </source>
</evidence>
<dbReference type="GO" id="GO:0006269">
    <property type="term" value="P:DNA replication, synthesis of primer"/>
    <property type="evidence" value="ECO:0007669"/>
    <property type="project" value="UniProtKB-KW"/>
</dbReference>
<dbReference type="AlphaFoldDB" id="A0A419N9X1"/>
<dbReference type="InterPro" id="IPR009270">
    <property type="entry name" value="DUF927"/>
</dbReference>
<evidence type="ECO:0000256" key="7">
    <source>
        <dbReference type="SAM" id="Coils"/>
    </source>
</evidence>
<dbReference type="GO" id="GO:1990077">
    <property type="term" value="C:primosome complex"/>
    <property type="evidence" value="ECO:0007669"/>
    <property type="project" value="UniProtKB-KW"/>
</dbReference>
<keyword evidence="4" id="KW-0548">Nucleotidyltransferase</keyword>
<feature type="coiled-coil region" evidence="7">
    <location>
        <begin position="95"/>
        <end position="127"/>
    </location>
</feature>
<dbReference type="SUPFAM" id="SSF57783">
    <property type="entry name" value="Zinc beta-ribbon"/>
    <property type="match status" value="1"/>
</dbReference>
<dbReference type="EMBL" id="RAHH01000010">
    <property type="protein sequence ID" value="RJT44537.1"/>
    <property type="molecule type" value="Genomic_DNA"/>
</dbReference>
<dbReference type="InterPro" id="IPR034154">
    <property type="entry name" value="TOPRIM_DnaG/twinkle"/>
</dbReference>
<reference evidence="9 10" key="1">
    <citation type="submission" date="2018-09" db="EMBL/GenBank/DDBJ databases">
        <authorList>
            <person name="Le Fleche-Mateos A."/>
        </authorList>
    </citation>
    <scope>NUCLEOTIDE SEQUENCE [LARGE SCALE GENOMIC DNA]</scope>
    <source>
        <strain evidence="9 10">DSM 27399</strain>
    </source>
</reference>
<dbReference type="InterPro" id="IPR036977">
    <property type="entry name" value="DNA_primase_Znf_CHC2"/>
</dbReference>
<evidence type="ECO:0000313" key="9">
    <source>
        <dbReference type="EMBL" id="RJT44537.1"/>
    </source>
</evidence>
<organism evidence="9 10">
    <name type="scientific">Rahnella woolbedingensis</name>
    <dbReference type="NCBI Taxonomy" id="1510574"/>
    <lineage>
        <taxon>Bacteria</taxon>
        <taxon>Pseudomonadati</taxon>
        <taxon>Pseudomonadota</taxon>
        <taxon>Gammaproteobacteria</taxon>
        <taxon>Enterobacterales</taxon>
        <taxon>Yersiniaceae</taxon>
        <taxon>Rahnella</taxon>
    </lineage>
</organism>
<evidence type="ECO:0000313" key="10">
    <source>
        <dbReference type="Proteomes" id="UP000284908"/>
    </source>
</evidence>
<dbReference type="GO" id="GO:0000428">
    <property type="term" value="C:DNA-directed RNA polymerase complex"/>
    <property type="evidence" value="ECO:0007669"/>
    <property type="project" value="UniProtKB-KW"/>
</dbReference>
<keyword evidence="1" id="KW-0240">DNA-directed RNA polymerase</keyword>
<keyword evidence="5" id="KW-0235">DNA replication</keyword>
<evidence type="ECO:0000259" key="8">
    <source>
        <dbReference type="SMART" id="SM00778"/>
    </source>
</evidence>
<dbReference type="GO" id="GO:0003677">
    <property type="term" value="F:DNA binding"/>
    <property type="evidence" value="ECO:0007669"/>
    <property type="project" value="InterPro"/>
</dbReference>
<evidence type="ECO:0000256" key="5">
    <source>
        <dbReference type="ARBA" id="ARBA00022705"/>
    </source>
</evidence>
<dbReference type="InterPro" id="IPR006171">
    <property type="entry name" value="TOPRIM_dom"/>
</dbReference>
<dbReference type="InterPro" id="IPR013237">
    <property type="entry name" value="Phage_T7_Gp4_N"/>
</dbReference>
<accession>A0A419N9X1</accession>
<dbReference type="SMART" id="SM00778">
    <property type="entry name" value="Prim_Zn_Ribbon"/>
    <property type="match status" value="1"/>
</dbReference>
<evidence type="ECO:0000256" key="3">
    <source>
        <dbReference type="ARBA" id="ARBA00022679"/>
    </source>
</evidence>
<keyword evidence="6" id="KW-0804">Transcription</keyword>
<dbReference type="Pfam" id="PF13362">
    <property type="entry name" value="Toprim_3"/>
    <property type="match status" value="1"/>
</dbReference>
<dbReference type="Pfam" id="PF08273">
    <property type="entry name" value="Zn_Ribbon_Prim"/>
    <property type="match status" value="1"/>
</dbReference>